<evidence type="ECO:0000313" key="1">
    <source>
        <dbReference type="WBParaSite" id="HPLM_0000196101-mRNA-1"/>
    </source>
</evidence>
<accession>A0A0N4VXE1</accession>
<protein>
    <submittedName>
        <fullName evidence="1">Ovule protein</fullName>
    </submittedName>
</protein>
<proteinExistence type="predicted"/>
<name>A0A0N4VXE1_HAEPC</name>
<sequence>LAVIGILGLRVIFSFSSRFSLFSLSFSSVFFSFRSSDFDLKLNPALFFSSFETTPEI</sequence>
<reference evidence="1" key="1">
    <citation type="submission" date="2017-02" db="UniProtKB">
        <authorList>
            <consortium name="WormBaseParasite"/>
        </authorList>
    </citation>
    <scope>IDENTIFICATION</scope>
</reference>
<dbReference type="AlphaFoldDB" id="A0A0N4VXE1"/>
<organism evidence="1">
    <name type="scientific">Haemonchus placei</name>
    <name type="common">Barber's pole worm</name>
    <dbReference type="NCBI Taxonomy" id="6290"/>
    <lineage>
        <taxon>Eukaryota</taxon>
        <taxon>Metazoa</taxon>
        <taxon>Ecdysozoa</taxon>
        <taxon>Nematoda</taxon>
        <taxon>Chromadorea</taxon>
        <taxon>Rhabditida</taxon>
        <taxon>Rhabditina</taxon>
        <taxon>Rhabditomorpha</taxon>
        <taxon>Strongyloidea</taxon>
        <taxon>Trichostrongylidae</taxon>
        <taxon>Haemonchus</taxon>
    </lineage>
</organism>
<dbReference type="WBParaSite" id="HPLM_0000196101-mRNA-1">
    <property type="protein sequence ID" value="HPLM_0000196101-mRNA-1"/>
    <property type="gene ID" value="HPLM_0000196101"/>
</dbReference>